<dbReference type="Proteomes" id="UP000076858">
    <property type="component" value="Unassembled WGS sequence"/>
</dbReference>
<protein>
    <submittedName>
        <fullName evidence="2">Uncharacterized protein</fullName>
    </submittedName>
</protein>
<keyword evidence="1" id="KW-0472">Membrane</keyword>
<evidence type="ECO:0000256" key="1">
    <source>
        <dbReference type="SAM" id="Phobius"/>
    </source>
</evidence>
<keyword evidence="3" id="KW-1185">Reference proteome</keyword>
<keyword evidence="1" id="KW-1133">Transmembrane helix</keyword>
<name>A0A164JXW8_9CRUS</name>
<comment type="caution">
    <text evidence="2">The sequence shown here is derived from an EMBL/GenBank/DDBJ whole genome shotgun (WGS) entry which is preliminary data.</text>
</comment>
<gene>
    <name evidence="2" type="ORF">APZ42_000068</name>
</gene>
<organism evidence="2 3">
    <name type="scientific">Daphnia magna</name>
    <dbReference type="NCBI Taxonomy" id="35525"/>
    <lineage>
        <taxon>Eukaryota</taxon>
        <taxon>Metazoa</taxon>
        <taxon>Ecdysozoa</taxon>
        <taxon>Arthropoda</taxon>
        <taxon>Crustacea</taxon>
        <taxon>Branchiopoda</taxon>
        <taxon>Diplostraca</taxon>
        <taxon>Cladocera</taxon>
        <taxon>Anomopoda</taxon>
        <taxon>Daphniidae</taxon>
        <taxon>Daphnia</taxon>
    </lineage>
</organism>
<dbReference type="EMBL" id="LRGB01003526">
    <property type="protein sequence ID" value="KZS02757.1"/>
    <property type="molecule type" value="Genomic_DNA"/>
</dbReference>
<keyword evidence="1" id="KW-0812">Transmembrane</keyword>
<evidence type="ECO:0000313" key="3">
    <source>
        <dbReference type="Proteomes" id="UP000076858"/>
    </source>
</evidence>
<dbReference type="AlphaFoldDB" id="A0A164JXW8"/>
<sequence>WKIGRHWPKYSISELCSSQDSRTSKVQYTIRSAKVITFSEDKDVVLSTKNAMLKKTRGRILTFLLYLVYFSFLYFRQSTFKVKVEFSIPYFHRKSKV</sequence>
<accession>A0A164JXW8</accession>
<proteinExistence type="predicted"/>
<feature type="transmembrane region" description="Helical" evidence="1">
    <location>
        <begin position="58"/>
        <end position="75"/>
    </location>
</feature>
<evidence type="ECO:0000313" key="2">
    <source>
        <dbReference type="EMBL" id="KZS02757.1"/>
    </source>
</evidence>
<reference evidence="2 3" key="1">
    <citation type="submission" date="2016-03" db="EMBL/GenBank/DDBJ databases">
        <title>EvidentialGene: Evidence-directed Construction of Genes on Genomes.</title>
        <authorList>
            <person name="Gilbert D.G."/>
            <person name="Choi J.-H."/>
            <person name="Mockaitis K."/>
            <person name="Colbourne J."/>
            <person name="Pfrender M."/>
        </authorList>
    </citation>
    <scope>NUCLEOTIDE SEQUENCE [LARGE SCALE GENOMIC DNA]</scope>
    <source>
        <strain evidence="2 3">Xinb3</strain>
        <tissue evidence="2">Complete organism</tissue>
    </source>
</reference>
<feature type="non-terminal residue" evidence="2">
    <location>
        <position position="1"/>
    </location>
</feature>